<dbReference type="InterPro" id="IPR002326">
    <property type="entry name" value="Cyt_c1"/>
</dbReference>
<evidence type="ECO:0000256" key="9">
    <source>
        <dbReference type="ARBA" id="ARBA00022982"/>
    </source>
</evidence>
<keyword evidence="11 14" id="KW-0408">Iron</keyword>
<evidence type="ECO:0000256" key="14">
    <source>
        <dbReference type="PIRSR" id="PIRSR602326-1"/>
    </source>
</evidence>
<organism evidence="17 18">
    <name type="scientific">Opisthorchis viverrini</name>
    <name type="common">Southeast Asian liver fluke</name>
    <dbReference type="NCBI Taxonomy" id="6198"/>
    <lineage>
        <taxon>Eukaryota</taxon>
        <taxon>Metazoa</taxon>
        <taxon>Spiralia</taxon>
        <taxon>Lophotrochozoa</taxon>
        <taxon>Platyhelminthes</taxon>
        <taxon>Trematoda</taxon>
        <taxon>Digenea</taxon>
        <taxon>Opisthorchiida</taxon>
        <taxon>Opisthorchiata</taxon>
        <taxon>Opisthorchiidae</taxon>
        <taxon>Opisthorchis</taxon>
    </lineage>
</organism>
<evidence type="ECO:0000256" key="8">
    <source>
        <dbReference type="ARBA" id="ARBA00022792"/>
    </source>
</evidence>
<keyword evidence="5" id="KW-0679">Respiratory chain</keyword>
<dbReference type="CTD" id="20323378"/>
<evidence type="ECO:0000259" key="16">
    <source>
        <dbReference type="PROSITE" id="PS51007"/>
    </source>
</evidence>
<evidence type="ECO:0000256" key="7">
    <source>
        <dbReference type="ARBA" id="ARBA00022723"/>
    </source>
</evidence>
<dbReference type="PROSITE" id="PS51007">
    <property type="entry name" value="CYTC"/>
    <property type="match status" value="1"/>
</dbReference>
<feature type="binding site" description="covalent" evidence="14">
    <location>
        <position position="168"/>
    </location>
    <ligand>
        <name>heme c</name>
        <dbReference type="ChEBI" id="CHEBI:61717"/>
    </ligand>
</feature>
<comment type="cofactor">
    <cofactor evidence="14">
        <name>heme c</name>
        <dbReference type="ChEBI" id="CHEBI:61717"/>
    </cofactor>
    <text evidence="14">Binds 1 heme c group covalently per subunit.</text>
</comment>
<accession>A0A075A5T6</accession>
<dbReference type="GO" id="GO:0005743">
    <property type="term" value="C:mitochondrial inner membrane"/>
    <property type="evidence" value="ECO:0007669"/>
    <property type="project" value="UniProtKB-SubCell"/>
</dbReference>
<evidence type="ECO:0000313" key="17">
    <source>
        <dbReference type="EMBL" id="KER22794.1"/>
    </source>
</evidence>
<dbReference type="Pfam" id="PF02167">
    <property type="entry name" value="Cytochrom_C1"/>
    <property type="match status" value="1"/>
</dbReference>
<sequence length="374" mass="41171">MATATNHDGVRRQTTLLPVVSVASQLTLLIGGVSIIDFHIAVIAAAMGPARCVEKIFRRVHQLPASPPTGQLNELALMLIMIGPWRTSRVYHACYSWKGLRSSVWTRVLVAGGVVTVGVTALALPVFASEMQAHPAALPWCHNGILSTYDHAAVRRGYQVYKEVCSACHSMQYLAYRHLVNAVLTEDEAKADASEIQVTDGPDDKGDMFQRPGRLSDTLPSPYPNVEASRAANNGAAPPDLTYVVKARHGKEDYVFHLLTGYCEPPAGRNVAEGQYYNPYFPGGAISMARPLYDDMIQYADGTPATTSQMAKDVVSFLCWSSDRNHDQRKRFLFKALIVMAIAVAVVGVAKRKRWSNIKSRKLVYKNRPMPKDV</sequence>
<keyword evidence="9" id="KW-0249">Electron transport</keyword>
<dbReference type="PRINTS" id="PR00603">
    <property type="entry name" value="CYTOCHROMEC1"/>
</dbReference>
<dbReference type="OrthoDB" id="5925at2759"/>
<evidence type="ECO:0000256" key="3">
    <source>
        <dbReference type="ARBA" id="ARBA00022448"/>
    </source>
</evidence>
<dbReference type="Gene3D" id="1.20.5.100">
    <property type="entry name" value="Cytochrome c1, transmembrane anchor, C-terminal"/>
    <property type="match status" value="1"/>
</dbReference>
<keyword evidence="10 15" id="KW-1133">Transmembrane helix</keyword>
<dbReference type="GO" id="GO:0046872">
    <property type="term" value="F:metal ion binding"/>
    <property type="evidence" value="ECO:0007669"/>
    <property type="project" value="UniProtKB-KW"/>
</dbReference>
<dbReference type="SUPFAM" id="SSF81496">
    <property type="entry name" value="Cytochrome c1 subunit of cytochrome bc1 complex (Ubiquinol-cytochrome c reductase), transmembrane anchor"/>
    <property type="match status" value="1"/>
</dbReference>
<dbReference type="GO" id="GO:0009055">
    <property type="term" value="F:electron transfer activity"/>
    <property type="evidence" value="ECO:0007669"/>
    <property type="project" value="InterPro"/>
</dbReference>
<keyword evidence="13 15" id="KW-0472">Membrane</keyword>
<dbReference type="PANTHER" id="PTHR10266">
    <property type="entry name" value="CYTOCHROME C1"/>
    <property type="match status" value="1"/>
</dbReference>
<evidence type="ECO:0000256" key="15">
    <source>
        <dbReference type="SAM" id="Phobius"/>
    </source>
</evidence>
<dbReference type="GO" id="GO:0020037">
    <property type="term" value="F:heme binding"/>
    <property type="evidence" value="ECO:0007669"/>
    <property type="project" value="InterPro"/>
</dbReference>
<evidence type="ECO:0000256" key="2">
    <source>
        <dbReference type="ARBA" id="ARBA00006488"/>
    </source>
</evidence>
<dbReference type="KEGG" id="ovi:T265_09199"/>
<dbReference type="PANTHER" id="PTHR10266:SF3">
    <property type="entry name" value="CYTOCHROME C1, HEME PROTEIN, MITOCHONDRIAL"/>
    <property type="match status" value="1"/>
</dbReference>
<evidence type="ECO:0000256" key="4">
    <source>
        <dbReference type="ARBA" id="ARBA00022617"/>
    </source>
</evidence>
<evidence type="ECO:0000256" key="10">
    <source>
        <dbReference type="ARBA" id="ARBA00022989"/>
    </source>
</evidence>
<evidence type="ECO:0000256" key="12">
    <source>
        <dbReference type="ARBA" id="ARBA00023128"/>
    </source>
</evidence>
<feature type="transmembrane region" description="Helical" evidence="15">
    <location>
        <begin position="108"/>
        <end position="128"/>
    </location>
</feature>
<comment type="similarity">
    <text evidence="2">Belongs to the cytochrome c family.</text>
</comment>
<dbReference type="STRING" id="6198.A0A075A5T6"/>
<feature type="transmembrane region" description="Helical" evidence="15">
    <location>
        <begin position="332"/>
        <end position="350"/>
    </location>
</feature>
<dbReference type="InterPro" id="IPR009056">
    <property type="entry name" value="Cyt_c-like_dom"/>
</dbReference>
<comment type="subcellular location">
    <subcellularLocation>
        <location evidence="1">Mitochondrion inner membrane</location>
    </subcellularLocation>
</comment>
<keyword evidence="8" id="KW-0999">Mitochondrion inner membrane</keyword>
<feature type="domain" description="Cytochrome c" evidence="16">
    <location>
        <begin position="152"/>
        <end position="304"/>
    </location>
</feature>
<keyword evidence="12" id="KW-0496">Mitochondrion</keyword>
<proteinExistence type="inferred from homology"/>
<evidence type="ECO:0000313" key="18">
    <source>
        <dbReference type="Proteomes" id="UP000054324"/>
    </source>
</evidence>
<evidence type="ECO:0000256" key="11">
    <source>
        <dbReference type="ARBA" id="ARBA00023004"/>
    </source>
</evidence>
<name>A0A075A5T6_OPIVI</name>
<dbReference type="EMBL" id="KL596880">
    <property type="protein sequence ID" value="KER22794.1"/>
    <property type="molecule type" value="Genomic_DNA"/>
</dbReference>
<dbReference type="GO" id="GO:0006122">
    <property type="term" value="P:mitochondrial electron transport, ubiquinol to cytochrome c"/>
    <property type="evidence" value="ECO:0007669"/>
    <property type="project" value="TreeGrafter"/>
</dbReference>
<evidence type="ECO:0000256" key="6">
    <source>
        <dbReference type="ARBA" id="ARBA00022692"/>
    </source>
</evidence>
<feature type="binding site" description="covalent" evidence="14">
    <location>
        <position position="169"/>
    </location>
    <ligand>
        <name>heme c</name>
        <dbReference type="ChEBI" id="CHEBI:61717"/>
    </ligand>
</feature>
<dbReference type="InterPro" id="IPR021157">
    <property type="entry name" value="Cyt_c1_TM_anchor_C"/>
</dbReference>
<evidence type="ECO:0000256" key="13">
    <source>
        <dbReference type="ARBA" id="ARBA00023136"/>
    </source>
</evidence>
<keyword evidence="7 14" id="KW-0479">Metal-binding</keyword>
<evidence type="ECO:0000256" key="1">
    <source>
        <dbReference type="ARBA" id="ARBA00004273"/>
    </source>
</evidence>
<feature type="binding site" description="covalent" evidence="14">
    <location>
        <position position="288"/>
    </location>
    <ligand>
        <name>heme c</name>
        <dbReference type="ChEBI" id="CHEBI:61717"/>
    </ligand>
</feature>
<dbReference type="SUPFAM" id="SSF46626">
    <property type="entry name" value="Cytochrome c"/>
    <property type="match status" value="1"/>
</dbReference>
<dbReference type="FunFam" id="1.10.760.10:FF:000002">
    <property type="entry name" value="Cytochrome c1, heme protein"/>
    <property type="match status" value="1"/>
</dbReference>
<reference evidence="17 18" key="1">
    <citation type="submission" date="2013-11" db="EMBL/GenBank/DDBJ databases">
        <title>Opisthorchis viverrini - life in the bile duct.</title>
        <authorList>
            <person name="Young N.D."/>
            <person name="Nagarajan N."/>
            <person name="Lin S.J."/>
            <person name="Korhonen P.K."/>
            <person name="Jex A.R."/>
            <person name="Hall R.S."/>
            <person name="Safavi-Hemami H."/>
            <person name="Kaewkong W."/>
            <person name="Bertrand D."/>
            <person name="Gao S."/>
            <person name="Seet Q."/>
            <person name="Wongkham S."/>
            <person name="Teh B.T."/>
            <person name="Wongkham C."/>
            <person name="Intapan P.M."/>
            <person name="Maleewong W."/>
            <person name="Yang X."/>
            <person name="Hu M."/>
            <person name="Wang Z."/>
            <person name="Hofmann A."/>
            <person name="Sternberg P.W."/>
            <person name="Tan P."/>
            <person name="Wang J."/>
            <person name="Gasser R.B."/>
        </authorList>
    </citation>
    <scope>NUCLEOTIDE SEQUENCE [LARGE SCALE GENOMIC DNA]</scope>
</reference>
<keyword evidence="18" id="KW-1185">Reference proteome</keyword>
<feature type="transmembrane region" description="Helical" evidence="15">
    <location>
        <begin position="26"/>
        <end position="48"/>
    </location>
</feature>
<dbReference type="GeneID" id="20323378"/>
<dbReference type="InterPro" id="IPR036909">
    <property type="entry name" value="Cyt_c-like_dom_sf"/>
</dbReference>
<dbReference type="Gene3D" id="1.10.760.10">
    <property type="entry name" value="Cytochrome c-like domain"/>
    <property type="match status" value="1"/>
</dbReference>
<keyword evidence="3" id="KW-0813">Transport</keyword>
<evidence type="ECO:0000256" key="5">
    <source>
        <dbReference type="ARBA" id="ARBA00022660"/>
    </source>
</evidence>
<dbReference type="RefSeq" id="XP_009173475.1">
    <property type="nucleotide sequence ID" value="XM_009175211.1"/>
</dbReference>
<keyword evidence="6 15" id="KW-0812">Transmembrane</keyword>
<keyword evidence="4 14" id="KW-0349">Heme</keyword>
<protein>
    <recommendedName>
        <fullName evidence="16">Cytochrome c domain-containing protein</fullName>
    </recommendedName>
</protein>
<dbReference type="Proteomes" id="UP000054324">
    <property type="component" value="Unassembled WGS sequence"/>
</dbReference>
<gene>
    <name evidence="17" type="ORF">T265_09199</name>
</gene>
<feature type="binding site" description="covalent" evidence="14">
    <location>
        <position position="165"/>
    </location>
    <ligand>
        <name>heme c</name>
        <dbReference type="ChEBI" id="CHEBI:61717"/>
    </ligand>
</feature>
<dbReference type="AlphaFoldDB" id="A0A075A5T6"/>